<evidence type="ECO:0000313" key="1">
    <source>
        <dbReference type="EMBL" id="MCD7455014.1"/>
    </source>
</evidence>
<name>A0ABS8S858_DATST</name>
<dbReference type="Proteomes" id="UP000823775">
    <property type="component" value="Unassembled WGS sequence"/>
</dbReference>
<evidence type="ECO:0008006" key="3">
    <source>
        <dbReference type="Google" id="ProtNLM"/>
    </source>
</evidence>
<accession>A0ABS8S858</accession>
<sequence length="88" mass="9996">MLTFVICVHHGVGLLHLREVILVLTSVICVHHDVQSLYLQEVILVLTSVYLCASRNSITIYLREAEVARILDIDEEIRGFLNHIKCLA</sequence>
<dbReference type="EMBL" id="JACEIK010000325">
    <property type="protein sequence ID" value="MCD7455014.1"/>
    <property type="molecule type" value="Genomic_DNA"/>
</dbReference>
<protein>
    <recommendedName>
        <fullName evidence="3">Secreted protein</fullName>
    </recommendedName>
</protein>
<keyword evidence="2" id="KW-1185">Reference proteome</keyword>
<reference evidence="1 2" key="1">
    <citation type="journal article" date="2021" name="BMC Genomics">
        <title>Datura genome reveals duplications of psychoactive alkaloid biosynthetic genes and high mutation rate following tissue culture.</title>
        <authorList>
            <person name="Rajewski A."/>
            <person name="Carter-House D."/>
            <person name="Stajich J."/>
            <person name="Litt A."/>
        </authorList>
    </citation>
    <scope>NUCLEOTIDE SEQUENCE [LARGE SCALE GENOMIC DNA]</scope>
    <source>
        <strain evidence="1">AR-01</strain>
    </source>
</reference>
<gene>
    <name evidence="1" type="ORF">HAX54_026742</name>
</gene>
<comment type="caution">
    <text evidence="1">The sequence shown here is derived from an EMBL/GenBank/DDBJ whole genome shotgun (WGS) entry which is preliminary data.</text>
</comment>
<proteinExistence type="predicted"/>
<organism evidence="1 2">
    <name type="scientific">Datura stramonium</name>
    <name type="common">Jimsonweed</name>
    <name type="synonym">Common thornapple</name>
    <dbReference type="NCBI Taxonomy" id="4076"/>
    <lineage>
        <taxon>Eukaryota</taxon>
        <taxon>Viridiplantae</taxon>
        <taxon>Streptophyta</taxon>
        <taxon>Embryophyta</taxon>
        <taxon>Tracheophyta</taxon>
        <taxon>Spermatophyta</taxon>
        <taxon>Magnoliopsida</taxon>
        <taxon>eudicotyledons</taxon>
        <taxon>Gunneridae</taxon>
        <taxon>Pentapetalae</taxon>
        <taxon>asterids</taxon>
        <taxon>lamiids</taxon>
        <taxon>Solanales</taxon>
        <taxon>Solanaceae</taxon>
        <taxon>Solanoideae</taxon>
        <taxon>Datureae</taxon>
        <taxon>Datura</taxon>
    </lineage>
</organism>
<evidence type="ECO:0000313" key="2">
    <source>
        <dbReference type="Proteomes" id="UP000823775"/>
    </source>
</evidence>